<feature type="region of interest" description="Disordered" evidence="1">
    <location>
        <begin position="157"/>
        <end position="189"/>
    </location>
</feature>
<dbReference type="Proteomes" id="UP001596303">
    <property type="component" value="Unassembled WGS sequence"/>
</dbReference>
<keyword evidence="4" id="KW-1185">Reference proteome</keyword>
<evidence type="ECO:0000256" key="2">
    <source>
        <dbReference type="SAM" id="SignalP"/>
    </source>
</evidence>
<accession>A0ABW1S8N0</accession>
<evidence type="ECO:0000313" key="3">
    <source>
        <dbReference type="EMBL" id="MFC6197601.1"/>
    </source>
</evidence>
<dbReference type="SUPFAM" id="SSF47473">
    <property type="entry name" value="EF-hand"/>
    <property type="match status" value="1"/>
</dbReference>
<dbReference type="EMBL" id="JBHSSW010000005">
    <property type="protein sequence ID" value="MFC6197601.1"/>
    <property type="molecule type" value="Genomic_DNA"/>
</dbReference>
<keyword evidence="2" id="KW-0732">Signal</keyword>
<gene>
    <name evidence="3" type="ORF">ACFQDM_05900</name>
</gene>
<dbReference type="RefSeq" id="WP_377376744.1">
    <property type="nucleotide sequence ID" value="NZ_JBHSSW010000005.1"/>
</dbReference>
<feature type="signal peptide" evidence="2">
    <location>
        <begin position="1"/>
        <end position="26"/>
    </location>
</feature>
<name>A0ABW1S8N0_9PROT</name>
<dbReference type="InterPro" id="IPR011992">
    <property type="entry name" value="EF-hand-dom_pair"/>
</dbReference>
<organism evidence="3 4">
    <name type="scientific">Ponticaulis profundi</name>
    <dbReference type="NCBI Taxonomy" id="2665222"/>
    <lineage>
        <taxon>Bacteria</taxon>
        <taxon>Pseudomonadati</taxon>
        <taxon>Pseudomonadota</taxon>
        <taxon>Alphaproteobacteria</taxon>
        <taxon>Hyphomonadales</taxon>
        <taxon>Hyphomonadaceae</taxon>
        <taxon>Ponticaulis</taxon>
    </lineage>
</organism>
<comment type="caution">
    <text evidence="3">The sequence shown here is derived from an EMBL/GenBank/DDBJ whole genome shotgun (WGS) entry which is preliminary data.</text>
</comment>
<evidence type="ECO:0000256" key="1">
    <source>
        <dbReference type="SAM" id="MobiDB-lite"/>
    </source>
</evidence>
<sequence>MIRSHSAKLSGLIAAASLLAAPILHASAQERLPFRGNGPEGEHFAGARYVKPGALLLASFDADHDLEITPTEIETGARIAFAVADEDGNGYLTPIEQRNWAARLTSHDDILGNPSLFAPVTPGMVLEDEFVRGLEIFAQRFENSEGAILFSALTFEPDQGRRDDNRPDDDLERLRRPTITERPQSTPYR</sequence>
<evidence type="ECO:0000313" key="4">
    <source>
        <dbReference type="Proteomes" id="UP001596303"/>
    </source>
</evidence>
<feature type="chain" id="PRO_5047461648" description="EF-hand domain-containing protein" evidence="2">
    <location>
        <begin position="27"/>
        <end position="189"/>
    </location>
</feature>
<evidence type="ECO:0008006" key="5">
    <source>
        <dbReference type="Google" id="ProtNLM"/>
    </source>
</evidence>
<reference evidence="4" key="1">
    <citation type="journal article" date="2019" name="Int. J. Syst. Evol. Microbiol.">
        <title>The Global Catalogue of Microorganisms (GCM) 10K type strain sequencing project: providing services to taxonomists for standard genome sequencing and annotation.</title>
        <authorList>
            <consortium name="The Broad Institute Genomics Platform"/>
            <consortium name="The Broad Institute Genome Sequencing Center for Infectious Disease"/>
            <person name="Wu L."/>
            <person name="Ma J."/>
        </authorList>
    </citation>
    <scope>NUCLEOTIDE SEQUENCE [LARGE SCALE GENOMIC DNA]</scope>
    <source>
        <strain evidence="4">CGMCC-1.15741</strain>
    </source>
</reference>
<proteinExistence type="predicted"/>
<protein>
    <recommendedName>
        <fullName evidence="5">EF-hand domain-containing protein</fullName>
    </recommendedName>
</protein>